<reference evidence="6" key="1">
    <citation type="journal article" date="2013" name="Nature">
        <title>Pan genome of the phytoplankton Emiliania underpins its global distribution.</title>
        <authorList>
            <person name="Read B.A."/>
            <person name="Kegel J."/>
            <person name="Klute M.J."/>
            <person name="Kuo A."/>
            <person name="Lefebvre S.C."/>
            <person name="Maumus F."/>
            <person name="Mayer C."/>
            <person name="Miller J."/>
            <person name="Monier A."/>
            <person name="Salamov A."/>
            <person name="Young J."/>
            <person name="Aguilar M."/>
            <person name="Claverie J.M."/>
            <person name="Frickenhaus S."/>
            <person name="Gonzalez K."/>
            <person name="Herman E.K."/>
            <person name="Lin Y.C."/>
            <person name="Napier J."/>
            <person name="Ogata H."/>
            <person name="Sarno A.F."/>
            <person name="Shmutz J."/>
            <person name="Schroeder D."/>
            <person name="de Vargas C."/>
            <person name="Verret F."/>
            <person name="von Dassow P."/>
            <person name="Valentin K."/>
            <person name="Van de Peer Y."/>
            <person name="Wheeler G."/>
            <person name="Dacks J.B."/>
            <person name="Delwiche C.F."/>
            <person name="Dyhrman S.T."/>
            <person name="Glockner G."/>
            <person name="John U."/>
            <person name="Richards T."/>
            <person name="Worden A.Z."/>
            <person name="Zhang X."/>
            <person name="Grigoriev I.V."/>
            <person name="Allen A.E."/>
            <person name="Bidle K."/>
            <person name="Borodovsky M."/>
            <person name="Bowler C."/>
            <person name="Brownlee C."/>
            <person name="Cock J.M."/>
            <person name="Elias M."/>
            <person name="Gladyshev V.N."/>
            <person name="Groth M."/>
            <person name="Guda C."/>
            <person name="Hadaegh A."/>
            <person name="Iglesias-Rodriguez M.D."/>
            <person name="Jenkins J."/>
            <person name="Jones B.M."/>
            <person name="Lawson T."/>
            <person name="Leese F."/>
            <person name="Lindquist E."/>
            <person name="Lobanov A."/>
            <person name="Lomsadze A."/>
            <person name="Malik S.B."/>
            <person name="Marsh M.E."/>
            <person name="Mackinder L."/>
            <person name="Mock T."/>
            <person name="Mueller-Roeber B."/>
            <person name="Pagarete A."/>
            <person name="Parker M."/>
            <person name="Probert I."/>
            <person name="Quesneville H."/>
            <person name="Raines C."/>
            <person name="Rensing S.A."/>
            <person name="Riano-Pachon D.M."/>
            <person name="Richier S."/>
            <person name="Rokitta S."/>
            <person name="Shiraiwa Y."/>
            <person name="Soanes D.M."/>
            <person name="van der Giezen M."/>
            <person name="Wahlund T.M."/>
            <person name="Williams B."/>
            <person name="Wilson W."/>
            <person name="Wolfe G."/>
            <person name="Wurch L.L."/>
        </authorList>
    </citation>
    <scope>NUCLEOTIDE SEQUENCE</scope>
</reference>
<dbReference type="PANTHER" id="PTHR22870:SF360">
    <property type="entry name" value="ULTRAVIOLET-B RECEPTOR UVR8"/>
    <property type="match status" value="1"/>
</dbReference>
<evidence type="ECO:0000256" key="1">
    <source>
        <dbReference type="ARBA" id="ARBA00022737"/>
    </source>
</evidence>
<evidence type="ECO:0000256" key="2">
    <source>
        <dbReference type="PROSITE-ProRule" id="PRU00235"/>
    </source>
</evidence>
<dbReference type="InterPro" id="IPR009091">
    <property type="entry name" value="RCC1/BLIP-II"/>
</dbReference>
<dbReference type="SUPFAM" id="SSF81383">
    <property type="entry name" value="F-box domain"/>
    <property type="match status" value="1"/>
</dbReference>
<dbReference type="HOGENOM" id="CLU_493865_0_0_1"/>
<evidence type="ECO:0000313" key="6">
    <source>
        <dbReference type="Proteomes" id="UP000013827"/>
    </source>
</evidence>
<name>A0A0D3K7R3_EMIH1</name>
<dbReference type="STRING" id="2903.R1D8L9"/>
<sequence>MRLCIASPTPKEVVKPANGECLAALASLRAAVSAVRACAAGFGPDEAFTARGLADHLHAMFPRRRSSDGTTPVRMLPMGLLDLPLELISLVLARCDAKTLCRVAASCRLLGLGVPPPPPPRSPVEEALRARAEAGGWWIPASLPEGESSWLSMLAWVETAVERRGRASTSAGAHHSLLLDSRGALLSAGTERPRNHFAHLPASPADGTPGLLGHTQGVVAPGVGAPTLVTPPRAVAALCARPVVAVSAGRHHSLAVTADGAAYSWGNGREGLLGHGDEASTGAPCPPPHPHPHPRPHSPSAQALRGVRVGAVAAGRMHSLAASREGLLWSWGQNTYEQLGLGDGDAGQENLAPGTGAATCVGVCPLCREGTAVGRVYTWGWAAQGQLGRPADKNSPRSALSDSRVTDLSCGACHTLACTARGEVFSWGCGTNGELGHGDSFNRHSPELIEALVTRCVSRATRMSGAVFAWGHGRGGRLGLGNGEEGSALLPQRVSALSGVAIASVAAGASHTLAVSAAGRHYAWGSLDALGYENEELRNQPTPAELQLSEQL</sequence>
<dbReference type="PANTHER" id="PTHR22870">
    <property type="entry name" value="REGULATOR OF CHROMOSOME CONDENSATION"/>
    <property type="match status" value="1"/>
</dbReference>
<feature type="repeat" description="RCC1" evidence="2">
    <location>
        <begin position="374"/>
        <end position="421"/>
    </location>
</feature>
<dbReference type="Pfam" id="PF25390">
    <property type="entry name" value="WD40_RLD"/>
    <property type="match status" value="1"/>
</dbReference>
<dbReference type="InterPro" id="IPR051210">
    <property type="entry name" value="Ub_ligase/GEF_domain"/>
</dbReference>
<evidence type="ECO:0000259" key="4">
    <source>
        <dbReference type="Pfam" id="PF25390"/>
    </source>
</evidence>
<evidence type="ECO:0000256" key="3">
    <source>
        <dbReference type="SAM" id="MobiDB-lite"/>
    </source>
</evidence>
<feature type="repeat" description="RCC1" evidence="2">
    <location>
        <begin position="422"/>
        <end position="470"/>
    </location>
</feature>
<feature type="repeat" description="RCC1" evidence="2">
    <location>
        <begin position="465"/>
        <end position="518"/>
    </location>
</feature>
<feature type="region of interest" description="Disordered" evidence="3">
    <location>
        <begin position="272"/>
        <end position="301"/>
    </location>
</feature>
<reference evidence="5" key="2">
    <citation type="submission" date="2024-10" db="UniProtKB">
        <authorList>
            <consortium name="EnsemblProtists"/>
        </authorList>
    </citation>
    <scope>IDENTIFICATION</scope>
</reference>
<dbReference type="EnsemblProtists" id="EOD31798">
    <property type="protein sequence ID" value="EOD31798"/>
    <property type="gene ID" value="EMIHUDRAFT_112614"/>
</dbReference>
<keyword evidence="6" id="KW-1185">Reference proteome</keyword>
<accession>A0A0D3K7R3</accession>
<organism evidence="5 6">
    <name type="scientific">Emiliania huxleyi (strain CCMP1516)</name>
    <dbReference type="NCBI Taxonomy" id="280463"/>
    <lineage>
        <taxon>Eukaryota</taxon>
        <taxon>Haptista</taxon>
        <taxon>Haptophyta</taxon>
        <taxon>Prymnesiophyceae</taxon>
        <taxon>Isochrysidales</taxon>
        <taxon>Noelaerhabdaceae</taxon>
        <taxon>Emiliania</taxon>
    </lineage>
</organism>
<dbReference type="InterPro" id="IPR058923">
    <property type="entry name" value="RCC1-like_dom"/>
</dbReference>
<dbReference type="CDD" id="cd09917">
    <property type="entry name" value="F-box_SF"/>
    <property type="match status" value="1"/>
</dbReference>
<dbReference type="RefSeq" id="XP_005784227.1">
    <property type="nucleotide sequence ID" value="XM_005784170.1"/>
</dbReference>
<dbReference type="KEGG" id="ehx:EMIHUDRAFT_112614"/>
<dbReference type="AlphaFoldDB" id="A0A0D3K7R3"/>
<dbReference type="PROSITE" id="PS00626">
    <property type="entry name" value="RCC1_2"/>
    <property type="match status" value="2"/>
</dbReference>
<dbReference type="Proteomes" id="UP000013827">
    <property type="component" value="Unassembled WGS sequence"/>
</dbReference>
<dbReference type="PRINTS" id="PR00633">
    <property type="entry name" value="RCCNDNSATION"/>
</dbReference>
<dbReference type="InterPro" id="IPR036047">
    <property type="entry name" value="F-box-like_dom_sf"/>
</dbReference>
<evidence type="ECO:0000313" key="5">
    <source>
        <dbReference type="EnsemblProtists" id="EOD31798"/>
    </source>
</evidence>
<dbReference type="PaxDb" id="2903-EOD31798"/>
<keyword evidence="1" id="KW-0677">Repeat</keyword>
<dbReference type="Pfam" id="PF00415">
    <property type="entry name" value="RCC1"/>
    <property type="match status" value="1"/>
</dbReference>
<dbReference type="PROSITE" id="PS50012">
    <property type="entry name" value="RCC1_3"/>
    <property type="match status" value="4"/>
</dbReference>
<feature type="domain" description="RCC1-like" evidence="4">
    <location>
        <begin position="168"/>
        <end position="454"/>
    </location>
</feature>
<proteinExistence type="predicted"/>
<dbReference type="SUPFAM" id="SSF50985">
    <property type="entry name" value="RCC1/BLIP-II"/>
    <property type="match status" value="1"/>
</dbReference>
<protein>
    <recommendedName>
        <fullName evidence="4">RCC1-like domain-containing protein</fullName>
    </recommendedName>
</protein>
<dbReference type="InterPro" id="IPR000408">
    <property type="entry name" value="Reg_chr_condens"/>
</dbReference>
<feature type="repeat" description="RCC1" evidence="2">
    <location>
        <begin position="260"/>
        <end position="325"/>
    </location>
</feature>
<dbReference type="eggNOG" id="KOG1426">
    <property type="taxonomic scope" value="Eukaryota"/>
</dbReference>
<dbReference type="GeneID" id="17277072"/>
<dbReference type="Gene3D" id="2.130.10.30">
    <property type="entry name" value="Regulator of chromosome condensation 1/beta-lactamase-inhibitor protein II"/>
    <property type="match status" value="3"/>
</dbReference>